<dbReference type="EMBL" id="BARU01028924">
    <property type="protein sequence ID" value="GAH75475.1"/>
    <property type="molecule type" value="Genomic_DNA"/>
</dbReference>
<accession>X1J1W3</accession>
<gene>
    <name evidence="1" type="ORF">S03H2_46105</name>
</gene>
<evidence type="ECO:0008006" key="2">
    <source>
        <dbReference type="Google" id="ProtNLM"/>
    </source>
</evidence>
<dbReference type="AlphaFoldDB" id="X1J1W3"/>
<sequence>ADRAYIMEAGRIVLSGDVAELREEEKVKKAYFGV</sequence>
<evidence type="ECO:0000313" key="1">
    <source>
        <dbReference type="EMBL" id="GAH75475.1"/>
    </source>
</evidence>
<name>X1J1W3_9ZZZZ</name>
<proteinExistence type="predicted"/>
<protein>
    <recommendedName>
        <fullName evidence="2">Branched-chain amino acid ATP-binding cassette transporter C-terminal domain-containing protein</fullName>
    </recommendedName>
</protein>
<reference evidence="1" key="1">
    <citation type="journal article" date="2014" name="Front. Microbiol.">
        <title>High frequency of phylogenetically diverse reductive dehalogenase-homologous genes in deep subseafloor sedimentary metagenomes.</title>
        <authorList>
            <person name="Kawai M."/>
            <person name="Futagami T."/>
            <person name="Toyoda A."/>
            <person name="Takaki Y."/>
            <person name="Nishi S."/>
            <person name="Hori S."/>
            <person name="Arai W."/>
            <person name="Tsubouchi T."/>
            <person name="Morono Y."/>
            <person name="Uchiyama I."/>
            <person name="Ito T."/>
            <person name="Fujiyama A."/>
            <person name="Inagaki F."/>
            <person name="Takami H."/>
        </authorList>
    </citation>
    <scope>NUCLEOTIDE SEQUENCE</scope>
    <source>
        <strain evidence="1">Expedition CK06-06</strain>
    </source>
</reference>
<comment type="caution">
    <text evidence="1">The sequence shown here is derived from an EMBL/GenBank/DDBJ whole genome shotgun (WGS) entry which is preliminary data.</text>
</comment>
<feature type="non-terminal residue" evidence="1">
    <location>
        <position position="1"/>
    </location>
</feature>
<organism evidence="1">
    <name type="scientific">marine sediment metagenome</name>
    <dbReference type="NCBI Taxonomy" id="412755"/>
    <lineage>
        <taxon>unclassified sequences</taxon>
        <taxon>metagenomes</taxon>
        <taxon>ecological metagenomes</taxon>
    </lineage>
</organism>